<evidence type="ECO:0008006" key="4">
    <source>
        <dbReference type="Google" id="ProtNLM"/>
    </source>
</evidence>
<gene>
    <name evidence="2" type="ORF">DFQ01_101533</name>
</gene>
<evidence type="ECO:0000313" key="3">
    <source>
        <dbReference type="Proteomes" id="UP000246635"/>
    </source>
</evidence>
<dbReference type="AlphaFoldDB" id="A0A2V2Z1S5"/>
<sequence length="64" mass="7134">MNKTNRRRMNRLVQTAAAAIVLAAALSQNSSLLSEKSVDRDPHDMQPKPVLIPQHAMRIERSAV</sequence>
<reference evidence="2 3" key="1">
    <citation type="submission" date="2018-05" db="EMBL/GenBank/DDBJ databases">
        <title>Genomic Encyclopedia of Type Strains, Phase III (KMG-III): the genomes of soil and plant-associated and newly described type strains.</title>
        <authorList>
            <person name="Whitman W."/>
        </authorList>
    </citation>
    <scope>NUCLEOTIDE SEQUENCE [LARGE SCALE GENOMIC DNA]</scope>
    <source>
        <strain evidence="2 3">CECT 5696</strain>
    </source>
</reference>
<feature type="signal peptide" evidence="1">
    <location>
        <begin position="1"/>
        <end position="23"/>
    </location>
</feature>
<dbReference type="EMBL" id="QGTQ01000001">
    <property type="protein sequence ID" value="PWW08807.1"/>
    <property type="molecule type" value="Genomic_DNA"/>
</dbReference>
<proteinExistence type="predicted"/>
<organism evidence="2 3">
    <name type="scientific">Paenibacillus cellulosilyticus</name>
    <dbReference type="NCBI Taxonomy" id="375489"/>
    <lineage>
        <taxon>Bacteria</taxon>
        <taxon>Bacillati</taxon>
        <taxon>Bacillota</taxon>
        <taxon>Bacilli</taxon>
        <taxon>Bacillales</taxon>
        <taxon>Paenibacillaceae</taxon>
        <taxon>Paenibacillus</taxon>
    </lineage>
</organism>
<accession>A0A2V2Z1S5</accession>
<keyword evidence="1" id="KW-0732">Signal</keyword>
<dbReference type="RefSeq" id="WP_110042309.1">
    <property type="nucleotide sequence ID" value="NZ_CP054613.1"/>
</dbReference>
<keyword evidence="3" id="KW-1185">Reference proteome</keyword>
<protein>
    <recommendedName>
        <fullName evidence="4">Secreted protein</fullName>
    </recommendedName>
</protein>
<comment type="caution">
    <text evidence="2">The sequence shown here is derived from an EMBL/GenBank/DDBJ whole genome shotgun (WGS) entry which is preliminary data.</text>
</comment>
<dbReference type="Proteomes" id="UP000246635">
    <property type="component" value="Unassembled WGS sequence"/>
</dbReference>
<name>A0A2V2Z1S5_9BACL</name>
<evidence type="ECO:0000313" key="2">
    <source>
        <dbReference type="EMBL" id="PWW08807.1"/>
    </source>
</evidence>
<feature type="chain" id="PRO_5038796965" description="Secreted protein" evidence="1">
    <location>
        <begin position="24"/>
        <end position="64"/>
    </location>
</feature>
<evidence type="ECO:0000256" key="1">
    <source>
        <dbReference type="SAM" id="SignalP"/>
    </source>
</evidence>